<feature type="region of interest" description="Disordered" evidence="1">
    <location>
        <begin position="1"/>
        <end position="23"/>
    </location>
</feature>
<dbReference type="EMBL" id="VOFY01000016">
    <property type="protein sequence ID" value="KAA8584294.1"/>
    <property type="molecule type" value="Genomic_DNA"/>
</dbReference>
<name>A0A5J5CSP2_9PERO</name>
<proteinExistence type="predicted"/>
<evidence type="ECO:0000256" key="1">
    <source>
        <dbReference type="SAM" id="MobiDB-lite"/>
    </source>
</evidence>
<comment type="caution">
    <text evidence="2">The sequence shown here is derived from an EMBL/GenBank/DDBJ whole genome shotgun (WGS) entry which is preliminary data.</text>
</comment>
<dbReference type="Proteomes" id="UP000327493">
    <property type="component" value="Chromosome 16"/>
</dbReference>
<accession>A0A5J5CSP2</accession>
<dbReference type="AlphaFoldDB" id="A0A5J5CSP2"/>
<organism evidence="2 3">
    <name type="scientific">Etheostoma spectabile</name>
    <name type="common">orangethroat darter</name>
    <dbReference type="NCBI Taxonomy" id="54343"/>
    <lineage>
        <taxon>Eukaryota</taxon>
        <taxon>Metazoa</taxon>
        <taxon>Chordata</taxon>
        <taxon>Craniata</taxon>
        <taxon>Vertebrata</taxon>
        <taxon>Euteleostomi</taxon>
        <taxon>Actinopterygii</taxon>
        <taxon>Neopterygii</taxon>
        <taxon>Teleostei</taxon>
        <taxon>Neoteleostei</taxon>
        <taxon>Acanthomorphata</taxon>
        <taxon>Eupercaria</taxon>
        <taxon>Perciformes</taxon>
        <taxon>Percoidei</taxon>
        <taxon>Percidae</taxon>
        <taxon>Etheostomatinae</taxon>
        <taxon>Etheostoma</taxon>
    </lineage>
</organism>
<protein>
    <submittedName>
        <fullName evidence="2">Uncharacterized protein</fullName>
    </submittedName>
</protein>
<reference evidence="2 3" key="1">
    <citation type="submission" date="2019-08" db="EMBL/GenBank/DDBJ databases">
        <title>A chromosome-level genome assembly, high-density linkage maps, and genome scans reveal the genomic architecture of hybrid incompatibilities underlying speciation via character displacement in darters (Percidae: Etheostominae).</title>
        <authorList>
            <person name="Moran R.L."/>
            <person name="Catchen J.M."/>
            <person name="Fuller R.C."/>
        </authorList>
    </citation>
    <scope>NUCLEOTIDE SEQUENCE [LARGE SCALE GENOMIC DNA]</scope>
    <source>
        <strain evidence="2">EspeVRDwgs_2016</strain>
        <tissue evidence="2">Muscle</tissue>
    </source>
</reference>
<keyword evidence="3" id="KW-1185">Reference proteome</keyword>
<evidence type="ECO:0000313" key="3">
    <source>
        <dbReference type="Proteomes" id="UP000327493"/>
    </source>
</evidence>
<evidence type="ECO:0000313" key="2">
    <source>
        <dbReference type="EMBL" id="KAA8584294.1"/>
    </source>
</evidence>
<gene>
    <name evidence="2" type="ORF">FQN60_008079</name>
</gene>
<sequence length="68" mass="7414">MPTKIFPNTPAIAPPPVSRTKGPTIARTHYRVKPLRRHGLHHGNEISKMDGRACSAETGRPLCSSLLS</sequence>